<gene>
    <name evidence="2" type="ORF">SAMN05216266_101792</name>
</gene>
<evidence type="ECO:0000313" key="3">
    <source>
        <dbReference type="Proteomes" id="UP000243799"/>
    </source>
</evidence>
<organism evidence="2 3">
    <name type="scientific">Amycolatopsis marina</name>
    <dbReference type="NCBI Taxonomy" id="490629"/>
    <lineage>
        <taxon>Bacteria</taxon>
        <taxon>Bacillati</taxon>
        <taxon>Actinomycetota</taxon>
        <taxon>Actinomycetes</taxon>
        <taxon>Pseudonocardiales</taxon>
        <taxon>Pseudonocardiaceae</taxon>
        <taxon>Amycolatopsis</taxon>
    </lineage>
</organism>
<dbReference type="InterPro" id="IPR032466">
    <property type="entry name" value="Metal_Hydrolase"/>
</dbReference>
<dbReference type="PANTHER" id="PTHR22642">
    <property type="entry name" value="IMIDAZOLONEPROPIONASE"/>
    <property type="match status" value="1"/>
</dbReference>
<dbReference type="STRING" id="490629.SAMN05216266_101792"/>
<sequence length="539" mass="57597">MSELREGTSSKSGGRVRVFTGRRILALDGTEPEAFATRGEWIVATGSRADLLAGFPDGERIDLDGALVVPGFNDAHCHPSQAALARIRADLTTAQGPDDVREALRARASAVPEGEWVVGQAFDAHRTGMGEVDRAFLDEVSREHPVVVVHYTFHKAVVNSRALEILGYRCAEDAPYGGQLLTDVDGELNGWLIERAWLDPWLPGVGRASIVPAGQESAQVAALAEVNKELHAVGITSYCDAIVTPAEQAMYAAALDRGMLTPRVAMLLWHSYFDENSWASSARPVDRLRLAGVKLMLDGALSGGTCLCQQSYASATGRDNGLQIVSDEDFTDTVRRVHEVGARVAVHANGDLAISKVLDAVESLPAHEKPVNHRIEHCSIVDDRIIDRLVAAGITPVPFGAFIHCYGEAIEAFYGAQRAERACAHRTMLDAGLTVAGSSDFPIVAIDPLLAVQSMVTRRSRGGGVFGASQRVSVIEALGVYTHGSAHATGEAATKGRLVPGQLADFVALDQDLTAIDPGELSDVAVRSTWVGAECVWSR</sequence>
<dbReference type="InterPro" id="IPR011059">
    <property type="entry name" value="Metal-dep_hydrolase_composite"/>
</dbReference>
<accession>A0A1I0W6N8</accession>
<dbReference type="Gene3D" id="3.10.310.70">
    <property type="match status" value="1"/>
</dbReference>
<dbReference type="RefSeq" id="WP_091669355.1">
    <property type="nucleotide sequence ID" value="NZ_FOKG01000001.1"/>
</dbReference>
<dbReference type="EMBL" id="FOKG01000001">
    <property type="protein sequence ID" value="SFA84352.1"/>
    <property type="molecule type" value="Genomic_DNA"/>
</dbReference>
<dbReference type="OrthoDB" id="3173428at2"/>
<dbReference type="Pfam" id="PF07969">
    <property type="entry name" value="Amidohydro_3"/>
    <property type="match status" value="1"/>
</dbReference>
<dbReference type="Gene3D" id="3.20.20.140">
    <property type="entry name" value="Metal-dependent hydrolases"/>
    <property type="match status" value="1"/>
</dbReference>
<dbReference type="InterPro" id="IPR033932">
    <property type="entry name" value="YtcJ-like"/>
</dbReference>
<dbReference type="SUPFAM" id="SSF51338">
    <property type="entry name" value="Composite domain of metallo-dependent hydrolases"/>
    <property type="match status" value="1"/>
</dbReference>
<dbReference type="SUPFAM" id="SSF51556">
    <property type="entry name" value="Metallo-dependent hydrolases"/>
    <property type="match status" value="1"/>
</dbReference>
<dbReference type="Gene3D" id="2.30.40.10">
    <property type="entry name" value="Urease, subunit C, domain 1"/>
    <property type="match status" value="1"/>
</dbReference>
<protein>
    <recommendedName>
        <fullName evidence="1">Amidohydrolase 3 domain-containing protein</fullName>
    </recommendedName>
</protein>
<name>A0A1I0W6N8_9PSEU</name>
<dbReference type="GO" id="GO:0016810">
    <property type="term" value="F:hydrolase activity, acting on carbon-nitrogen (but not peptide) bonds"/>
    <property type="evidence" value="ECO:0007669"/>
    <property type="project" value="InterPro"/>
</dbReference>
<keyword evidence="3" id="KW-1185">Reference proteome</keyword>
<reference evidence="3" key="1">
    <citation type="submission" date="2016-10" db="EMBL/GenBank/DDBJ databases">
        <authorList>
            <person name="Varghese N."/>
            <person name="Submissions S."/>
        </authorList>
    </citation>
    <scope>NUCLEOTIDE SEQUENCE [LARGE SCALE GENOMIC DNA]</scope>
    <source>
        <strain evidence="3">CGMCC 4.3568</strain>
    </source>
</reference>
<dbReference type="PANTHER" id="PTHR22642:SF2">
    <property type="entry name" value="PROTEIN LONG AFTER FAR-RED 3"/>
    <property type="match status" value="1"/>
</dbReference>
<dbReference type="InterPro" id="IPR013108">
    <property type="entry name" value="Amidohydro_3"/>
</dbReference>
<dbReference type="Proteomes" id="UP000243799">
    <property type="component" value="Unassembled WGS sequence"/>
</dbReference>
<dbReference type="CDD" id="cd01300">
    <property type="entry name" value="YtcJ_like"/>
    <property type="match status" value="1"/>
</dbReference>
<dbReference type="AlphaFoldDB" id="A0A1I0W6N8"/>
<evidence type="ECO:0000313" key="2">
    <source>
        <dbReference type="EMBL" id="SFA84352.1"/>
    </source>
</evidence>
<feature type="domain" description="Amidohydrolase 3" evidence="1">
    <location>
        <begin position="61"/>
        <end position="536"/>
    </location>
</feature>
<evidence type="ECO:0000259" key="1">
    <source>
        <dbReference type="Pfam" id="PF07969"/>
    </source>
</evidence>
<proteinExistence type="predicted"/>